<dbReference type="SUPFAM" id="SSF63380">
    <property type="entry name" value="Riboflavin synthase domain-like"/>
    <property type="match status" value="1"/>
</dbReference>
<dbReference type="InterPro" id="IPR013112">
    <property type="entry name" value="FAD-bd_8"/>
</dbReference>
<evidence type="ECO:0000259" key="4">
    <source>
        <dbReference type="PROSITE" id="PS51384"/>
    </source>
</evidence>
<gene>
    <name evidence="5" type="ORF">D5F01_LYC04669</name>
</gene>
<dbReference type="EMBL" id="REGW02000005">
    <property type="protein sequence ID" value="KAE8295923.1"/>
    <property type="molecule type" value="Genomic_DNA"/>
</dbReference>
<name>A0A6G0IXA4_LARCR</name>
<feature type="region of interest" description="Disordered" evidence="2">
    <location>
        <begin position="219"/>
        <end position="252"/>
    </location>
</feature>
<dbReference type="PROSITE" id="PS51384">
    <property type="entry name" value="FAD_FR"/>
    <property type="match status" value="1"/>
</dbReference>
<dbReference type="GO" id="GO:0016175">
    <property type="term" value="F:superoxide-generating NAD(P)H oxidase activity"/>
    <property type="evidence" value="ECO:0007669"/>
    <property type="project" value="TreeGrafter"/>
</dbReference>
<feature type="domain" description="FAD-binding FR-type" evidence="4">
    <location>
        <begin position="75"/>
        <end position="180"/>
    </location>
</feature>
<evidence type="ECO:0000313" key="5">
    <source>
        <dbReference type="EMBL" id="KAE8295923.1"/>
    </source>
</evidence>
<dbReference type="InterPro" id="IPR017927">
    <property type="entry name" value="FAD-bd_FR_type"/>
</dbReference>
<dbReference type="GO" id="GO:0006952">
    <property type="term" value="P:defense response"/>
    <property type="evidence" value="ECO:0007669"/>
    <property type="project" value="TreeGrafter"/>
</dbReference>
<evidence type="ECO:0000256" key="1">
    <source>
        <dbReference type="ARBA" id="ARBA00023002"/>
    </source>
</evidence>
<dbReference type="Gene3D" id="2.40.30.10">
    <property type="entry name" value="Translation factors"/>
    <property type="match status" value="1"/>
</dbReference>
<dbReference type="FunFam" id="2.40.30.10:FF:000056">
    <property type="entry name" value="NADPH oxidase 5"/>
    <property type="match status" value="1"/>
</dbReference>
<dbReference type="InterPro" id="IPR017938">
    <property type="entry name" value="Riboflavin_synthase-like_b-brl"/>
</dbReference>
<dbReference type="GO" id="GO:0042554">
    <property type="term" value="P:superoxide anion generation"/>
    <property type="evidence" value="ECO:0007669"/>
    <property type="project" value="TreeGrafter"/>
</dbReference>
<feature type="signal peptide" evidence="3">
    <location>
        <begin position="1"/>
        <end position="23"/>
    </location>
</feature>
<dbReference type="CDD" id="cd06186">
    <property type="entry name" value="NOX_Duox_like_FAD_NADP"/>
    <property type="match status" value="1"/>
</dbReference>
<dbReference type="InterPro" id="IPR050369">
    <property type="entry name" value="RBOH/FRE"/>
</dbReference>
<keyword evidence="6" id="KW-1185">Reference proteome</keyword>
<evidence type="ECO:0000256" key="3">
    <source>
        <dbReference type="SAM" id="SignalP"/>
    </source>
</evidence>
<reference evidence="5 6" key="1">
    <citation type="submission" date="2019-07" db="EMBL/GenBank/DDBJ databases">
        <title>Chromosome genome assembly for large yellow croaker.</title>
        <authorList>
            <person name="Xiao S."/>
        </authorList>
    </citation>
    <scope>NUCLEOTIDE SEQUENCE [LARGE SCALE GENOMIC DNA]</scope>
    <source>
        <strain evidence="5">JMULYC20181020</strain>
        <tissue evidence="5">Muscle</tissue>
    </source>
</reference>
<dbReference type="Pfam" id="PF08022">
    <property type="entry name" value="FAD_binding_8"/>
    <property type="match status" value="1"/>
</dbReference>
<organism evidence="5 6">
    <name type="scientific">Larimichthys crocea</name>
    <name type="common">Large yellow croaker</name>
    <name type="synonym">Pseudosciaena crocea</name>
    <dbReference type="NCBI Taxonomy" id="215358"/>
    <lineage>
        <taxon>Eukaryota</taxon>
        <taxon>Metazoa</taxon>
        <taxon>Chordata</taxon>
        <taxon>Craniata</taxon>
        <taxon>Vertebrata</taxon>
        <taxon>Euteleostomi</taxon>
        <taxon>Actinopterygii</taxon>
        <taxon>Neopterygii</taxon>
        <taxon>Teleostei</taxon>
        <taxon>Neoteleostei</taxon>
        <taxon>Acanthomorphata</taxon>
        <taxon>Eupercaria</taxon>
        <taxon>Sciaenidae</taxon>
        <taxon>Larimichthys</taxon>
    </lineage>
</organism>
<keyword evidence="1" id="KW-0560">Oxidoreductase</keyword>
<evidence type="ECO:0000313" key="6">
    <source>
        <dbReference type="Proteomes" id="UP000424527"/>
    </source>
</evidence>
<sequence length="286" mass="32499">MCVISSIWCLKLVITTVTDTSSAEPVSVLQVFYWSHLSYIWVWSLLMVHCANFWKWFVVPGLVFLLEKIVGIAVSRMGGLYIVEVNLLPSKVTHLVIKRPQFFHFKPGDYVYINIPLIAKYEWHPFTISSAPEQSDSLWLHIRSMGQWTNRLYENFRQPENPTVSPKRLATSLRNHRQLMKAKEDLFSSTNRNGAVASNEDDAIELMMYRQSSCRSDTASCSASASGSQGPDEPPSDELAERGEVPPLREVSAKFGENHQFCNIKCYVDGPYGTPPDRSLPQSMQF</sequence>
<comment type="caution">
    <text evidence="5">The sequence shown here is derived from an EMBL/GenBank/DDBJ whole genome shotgun (WGS) entry which is preliminary data.</text>
</comment>
<dbReference type="AlphaFoldDB" id="A0A6G0IXA4"/>
<proteinExistence type="predicted"/>
<dbReference type="Proteomes" id="UP000424527">
    <property type="component" value="Unassembled WGS sequence"/>
</dbReference>
<feature type="chain" id="PRO_5026182417" evidence="3">
    <location>
        <begin position="24"/>
        <end position="286"/>
    </location>
</feature>
<dbReference type="GO" id="GO:0043020">
    <property type="term" value="C:NADPH oxidase complex"/>
    <property type="evidence" value="ECO:0007669"/>
    <property type="project" value="TreeGrafter"/>
</dbReference>
<dbReference type="PANTHER" id="PTHR11972">
    <property type="entry name" value="NADPH OXIDASE"/>
    <property type="match status" value="1"/>
</dbReference>
<protein>
    <submittedName>
        <fullName evidence="5">NADPH oxidase 5</fullName>
    </submittedName>
</protein>
<evidence type="ECO:0000256" key="2">
    <source>
        <dbReference type="SAM" id="MobiDB-lite"/>
    </source>
</evidence>
<keyword evidence="3" id="KW-0732">Signal</keyword>
<accession>A0A6G0IXA4</accession>
<feature type="compositionally biased region" description="Low complexity" evidence="2">
    <location>
        <begin position="219"/>
        <end position="228"/>
    </location>
</feature>
<dbReference type="PANTHER" id="PTHR11972:SF58">
    <property type="entry name" value="NADPH OXIDASE 5"/>
    <property type="match status" value="1"/>
</dbReference>